<dbReference type="AlphaFoldDB" id="A0A6A6IJ92"/>
<dbReference type="Gene3D" id="3.40.50.720">
    <property type="entry name" value="NAD(P)-binding Rossmann-like Domain"/>
    <property type="match status" value="1"/>
</dbReference>
<dbReference type="InterPro" id="IPR036291">
    <property type="entry name" value="NAD(P)-bd_dom_sf"/>
</dbReference>
<dbReference type="GeneID" id="54574671"/>
<sequence length="320" mass="35123">MTKTIAIVGGTGAQGGGVANVMFKTPGWKLRIITRNADSDKAKELASKGAEVVSANADDEESLVKAFEGAHAIFAVTNFWEHLFTGKSQDESGVIEVEQALKLARAAAKTSTLEHYIWSTLPSAKKTTNGKVTCAHIDYKAEVDDKIRSEMPELAKKTTFLYFGYYATNMVYLPLLKPMEVPGSYGKWVQIVSTAPTTAIPVTGDMTVNPGIWVRQILANPDKSKGKYTTVATETVTLGDMLNIWSEVTGRQGIYIQCSRKDYENLWGVAGDEITDQWDWAQIVSDWTAHVDYVSKEELGIKPEETPGLKATLESLKSLM</sequence>
<dbReference type="Gene3D" id="3.90.25.10">
    <property type="entry name" value="UDP-galactose 4-epimerase, domain 1"/>
    <property type="match status" value="1"/>
</dbReference>
<name>A0A6A6IJ92_9PLEO</name>
<gene>
    <name evidence="4" type="ORF">BU26DRAFT_268286</name>
</gene>
<dbReference type="SUPFAM" id="SSF51735">
    <property type="entry name" value="NAD(P)-binding Rossmann-fold domains"/>
    <property type="match status" value="1"/>
</dbReference>
<proteinExistence type="inferred from homology"/>
<protein>
    <submittedName>
        <fullName evidence="4">NAD(P)-binding protein</fullName>
    </submittedName>
</protein>
<dbReference type="PANTHER" id="PTHR42748">
    <property type="entry name" value="NITROGEN METABOLITE REPRESSION PROTEIN NMRA FAMILY MEMBER"/>
    <property type="match status" value="1"/>
</dbReference>
<feature type="domain" description="NmrA-like" evidence="3">
    <location>
        <begin position="1"/>
        <end position="266"/>
    </location>
</feature>
<dbReference type="Pfam" id="PF05368">
    <property type="entry name" value="NmrA"/>
    <property type="match status" value="1"/>
</dbReference>
<dbReference type="PANTHER" id="PTHR42748:SF28">
    <property type="entry name" value="NMRA-LIKE DOMAIN-CONTAINING PROTEIN"/>
    <property type="match status" value="1"/>
</dbReference>
<accession>A0A6A6IJ92</accession>
<dbReference type="InterPro" id="IPR008030">
    <property type="entry name" value="NmrA-like"/>
</dbReference>
<reference evidence="4" key="1">
    <citation type="journal article" date="2020" name="Stud. Mycol.">
        <title>101 Dothideomycetes genomes: a test case for predicting lifestyles and emergence of pathogens.</title>
        <authorList>
            <person name="Haridas S."/>
            <person name="Albert R."/>
            <person name="Binder M."/>
            <person name="Bloem J."/>
            <person name="Labutti K."/>
            <person name="Salamov A."/>
            <person name="Andreopoulos B."/>
            <person name="Baker S."/>
            <person name="Barry K."/>
            <person name="Bills G."/>
            <person name="Bluhm B."/>
            <person name="Cannon C."/>
            <person name="Castanera R."/>
            <person name="Culley D."/>
            <person name="Daum C."/>
            <person name="Ezra D."/>
            <person name="Gonzalez J."/>
            <person name="Henrissat B."/>
            <person name="Kuo A."/>
            <person name="Liang C."/>
            <person name="Lipzen A."/>
            <person name="Lutzoni F."/>
            <person name="Magnuson J."/>
            <person name="Mondo S."/>
            <person name="Nolan M."/>
            <person name="Ohm R."/>
            <person name="Pangilinan J."/>
            <person name="Park H.-J."/>
            <person name="Ramirez L."/>
            <person name="Alfaro M."/>
            <person name="Sun H."/>
            <person name="Tritt A."/>
            <person name="Yoshinaga Y."/>
            <person name="Zwiers L.-H."/>
            <person name="Turgeon B."/>
            <person name="Goodwin S."/>
            <person name="Spatafora J."/>
            <person name="Crous P."/>
            <person name="Grigoriev I."/>
        </authorList>
    </citation>
    <scope>NUCLEOTIDE SEQUENCE</scope>
    <source>
        <strain evidence="4">CBS 122368</strain>
    </source>
</reference>
<dbReference type="EMBL" id="ML987193">
    <property type="protein sequence ID" value="KAF2250665.1"/>
    <property type="molecule type" value="Genomic_DNA"/>
</dbReference>
<evidence type="ECO:0000259" key="3">
    <source>
        <dbReference type="Pfam" id="PF05368"/>
    </source>
</evidence>
<dbReference type="InterPro" id="IPR051164">
    <property type="entry name" value="NmrA-like_oxidored"/>
</dbReference>
<evidence type="ECO:0000313" key="5">
    <source>
        <dbReference type="Proteomes" id="UP000800094"/>
    </source>
</evidence>
<dbReference type="RefSeq" id="XP_033685669.1">
    <property type="nucleotide sequence ID" value="XM_033821341.1"/>
</dbReference>
<dbReference type="OrthoDB" id="300709at2759"/>
<comment type="similarity">
    <text evidence="1">Belongs to the NmrA-type oxidoreductase family.</text>
</comment>
<evidence type="ECO:0000313" key="4">
    <source>
        <dbReference type="EMBL" id="KAF2250665.1"/>
    </source>
</evidence>
<evidence type="ECO:0000256" key="2">
    <source>
        <dbReference type="ARBA" id="ARBA00022857"/>
    </source>
</evidence>
<organism evidence="4 5">
    <name type="scientific">Trematosphaeria pertusa</name>
    <dbReference type="NCBI Taxonomy" id="390896"/>
    <lineage>
        <taxon>Eukaryota</taxon>
        <taxon>Fungi</taxon>
        <taxon>Dikarya</taxon>
        <taxon>Ascomycota</taxon>
        <taxon>Pezizomycotina</taxon>
        <taxon>Dothideomycetes</taxon>
        <taxon>Pleosporomycetidae</taxon>
        <taxon>Pleosporales</taxon>
        <taxon>Massarineae</taxon>
        <taxon>Trematosphaeriaceae</taxon>
        <taxon>Trematosphaeria</taxon>
    </lineage>
</organism>
<dbReference type="Proteomes" id="UP000800094">
    <property type="component" value="Unassembled WGS sequence"/>
</dbReference>
<keyword evidence="5" id="KW-1185">Reference proteome</keyword>
<keyword evidence="2" id="KW-0521">NADP</keyword>
<dbReference type="GO" id="GO:0005634">
    <property type="term" value="C:nucleus"/>
    <property type="evidence" value="ECO:0007669"/>
    <property type="project" value="TreeGrafter"/>
</dbReference>
<evidence type="ECO:0000256" key="1">
    <source>
        <dbReference type="ARBA" id="ARBA00006328"/>
    </source>
</evidence>